<feature type="chain" id="PRO_5017602376" evidence="1">
    <location>
        <begin position="20"/>
        <end position="286"/>
    </location>
</feature>
<keyword evidence="3" id="KW-1185">Reference proteome</keyword>
<name>A0A3D9H7H2_9FLAO</name>
<gene>
    <name evidence="2" type="ORF">DFQ10_102291</name>
</gene>
<organism evidence="2 3">
    <name type="scientific">Winogradskyella eximia</name>
    <dbReference type="NCBI Taxonomy" id="262006"/>
    <lineage>
        <taxon>Bacteria</taxon>
        <taxon>Pseudomonadati</taxon>
        <taxon>Bacteroidota</taxon>
        <taxon>Flavobacteriia</taxon>
        <taxon>Flavobacteriales</taxon>
        <taxon>Flavobacteriaceae</taxon>
        <taxon>Winogradskyella</taxon>
    </lineage>
</organism>
<proteinExistence type="predicted"/>
<reference evidence="2 3" key="1">
    <citation type="submission" date="2018-07" db="EMBL/GenBank/DDBJ databases">
        <title>Genomic Encyclopedia of Type Strains, Phase III (KMG-III): the genomes of soil and plant-associated and newly described type strains.</title>
        <authorList>
            <person name="Whitman W."/>
        </authorList>
    </citation>
    <scope>NUCLEOTIDE SEQUENCE [LARGE SCALE GENOMIC DNA]</scope>
    <source>
        <strain evidence="2 3">CECT 7946</strain>
    </source>
</reference>
<dbReference type="Proteomes" id="UP000256980">
    <property type="component" value="Unassembled WGS sequence"/>
</dbReference>
<accession>A0A3D9H7H2</accession>
<dbReference type="AlphaFoldDB" id="A0A3D9H7H2"/>
<protein>
    <submittedName>
        <fullName evidence="2">Uncharacterized protein</fullName>
    </submittedName>
</protein>
<sequence length="286" mass="33475">MFKFLILLIVLSFTINTIAQTGVDLGLNKKKDFISIKKLDKNEREIIKDYFITDNDTLVNLKNELTEAELKLFCSCYTNDSLVKKYKKAVFYYEWNDDKLQKSNQWNSDIKVYFAPSIPRNVRTKFIKFYNPLNTINNLKIDFVKNIEDSNYVIKVSNTIIPNLTIRDNKYDETHPLSKISYSMLTDKTRKFYAGTMQIDLDNLDDKSLLLPKLKQVFFLSLGSFIINKSFSETSLVSSQYINSETISIEDFELIKMHYFKIYDQLVSAFKIDELVQTSKSICKNE</sequence>
<comment type="caution">
    <text evidence="2">The sequence shown here is derived from an EMBL/GenBank/DDBJ whole genome shotgun (WGS) entry which is preliminary data.</text>
</comment>
<keyword evidence="1" id="KW-0732">Signal</keyword>
<dbReference type="EMBL" id="QRDV01000002">
    <property type="protein sequence ID" value="RED45422.1"/>
    <property type="molecule type" value="Genomic_DNA"/>
</dbReference>
<evidence type="ECO:0000313" key="3">
    <source>
        <dbReference type="Proteomes" id="UP000256980"/>
    </source>
</evidence>
<evidence type="ECO:0000313" key="2">
    <source>
        <dbReference type="EMBL" id="RED45422.1"/>
    </source>
</evidence>
<evidence type="ECO:0000256" key="1">
    <source>
        <dbReference type="SAM" id="SignalP"/>
    </source>
</evidence>
<feature type="signal peptide" evidence="1">
    <location>
        <begin position="1"/>
        <end position="19"/>
    </location>
</feature>